<dbReference type="InterPro" id="IPR023366">
    <property type="entry name" value="ATP_synth_asu-like_sf"/>
</dbReference>
<dbReference type="RefSeq" id="WP_009201152.1">
    <property type="nucleotide sequence ID" value="NZ_ACJX03000001.1"/>
</dbReference>
<comment type="function">
    <text evidence="2">Catalyzes the dismutation of two molecules of 6,7-dimethyl-8-ribityllumazine, resulting in the formation of riboflavin and 5-amino-6-(D-ribitylamino)uracil.</text>
</comment>
<keyword evidence="6" id="KW-0686">Riboflavin biosynthesis</keyword>
<feature type="domain" description="Lumazine-binding" evidence="11">
    <location>
        <begin position="1"/>
        <end position="96"/>
    </location>
</feature>
<evidence type="ECO:0000256" key="1">
    <source>
        <dbReference type="ARBA" id="ARBA00000968"/>
    </source>
</evidence>
<evidence type="ECO:0000256" key="7">
    <source>
        <dbReference type="ARBA" id="ARBA00022679"/>
    </source>
</evidence>
<evidence type="ECO:0000256" key="3">
    <source>
        <dbReference type="ARBA" id="ARBA00004887"/>
    </source>
</evidence>
<evidence type="ECO:0000259" key="11">
    <source>
        <dbReference type="PROSITE" id="PS51177"/>
    </source>
</evidence>
<evidence type="ECO:0000256" key="5">
    <source>
        <dbReference type="ARBA" id="ARBA00013950"/>
    </source>
</evidence>
<evidence type="ECO:0000313" key="13">
    <source>
        <dbReference type="Proteomes" id="UP000005273"/>
    </source>
</evidence>
<evidence type="ECO:0000256" key="10">
    <source>
        <dbReference type="PROSITE-ProRule" id="PRU00524"/>
    </source>
</evidence>
<proteinExistence type="predicted"/>
<dbReference type="CDD" id="cd00402">
    <property type="entry name" value="Riboflavin_synthase_like"/>
    <property type="match status" value="1"/>
</dbReference>
<dbReference type="AlphaFoldDB" id="A0A0T5XCR5"/>
<dbReference type="EMBL" id="ACJX03000001">
    <property type="protein sequence ID" value="KRT36155.1"/>
    <property type="molecule type" value="Genomic_DNA"/>
</dbReference>
<dbReference type="InterPro" id="IPR026017">
    <property type="entry name" value="Lumazine-bd_dom"/>
</dbReference>
<feature type="repeat" description="Lumazine-binding" evidence="10">
    <location>
        <begin position="97"/>
        <end position="193"/>
    </location>
</feature>
<dbReference type="GO" id="GO:0009231">
    <property type="term" value="P:riboflavin biosynthetic process"/>
    <property type="evidence" value="ECO:0007669"/>
    <property type="project" value="UniProtKB-KW"/>
</dbReference>
<evidence type="ECO:0000256" key="6">
    <source>
        <dbReference type="ARBA" id="ARBA00022619"/>
    </source>
</evidence>
<dbReference type="PANTHER" id="PTHR21098">
    <property type="entry name" value="RIBOFLAVIN SYNTHASE ALPHA CHAIN"/>
    <property type="match status" value="1"/>
</dbReference>
<dbReference type="PROSITE" id="PS51177">
    <property type="entry name" value="LUMAZINE_BIND"/>
    <property type="match status" value="2"/>
</dbReference>
<comment type="caution">
    <text evidence="12">The sequence shown here is derived from an EMBL/GenBank/DDBJ whole genome shotgun (WGS) entry which is preliminary data.</text>
</comment>
<accession>A0A0T5XCR5</accession>
<dbReference type="STRING" id="592015.HMPREF1705_03420"/>
<dbReference type="InterPro" id="IPR017938">
    <property type="entry name" value="Riboflavin_synthase-like_b-brl"/>
</dbReference>
<dbReference type="eggNOG" id="COG0307">
    <property type="taxonomic scope" value="Bacteria"/>
</dbReference>
<sequence length="218" mass="23621">MFTGLVETIGIVLSLDRRGDVTNLTIEAPEISGELALNESVSVSGACLSVVKRERSCFVAEMMGETVTVTKLGFLKPFDKVNLERALKVGDRLGGHIVLGHVEGVGFVSGISRKTETIALRVKADPSLIRYILPKGSIAVDGVSLTVIDVEENLFTVGVIPSTLKLTTLGDLKVGDMVNLETDIIGKYIERFLRGPLSSSGERQNDLTWEKLARYGWS</sequence>
<protein>
    <recommendedName>
        <fullName evidence="5 9">Riboflavin synthase</fullName>
        <ecNumber evidence="4 9">2.5.1.9</ecNumber>
    </recommendedName>
</protein>
<dbReference type="GO" id="GO:0004746">
    <property type="term" value="F:riboflavin synthase activity"/>
    <property type="evidence" value="ECO:0007669"/>
    <property type="project" value="UniProtKB-UniRule"/>
</dbReference>
<gene>
    <name evidence="12" type="ORF">HMPREF1705_03420</name>
</gene>
<name>A0A0T5XCR5_9BACT</name>
<reference evidence="13" key="1">
    <citation type="submission" date="2012-09" db="EMBL/GenBank/DDBJ databases">
        <authorList>
            <person name="Weinstock G."/>
            <person name="Sodergren E."/>
            <person name="Clifton S."/>
            <person name="Fulton L."/>
            <person name="Fulton B."/>
            <person name="Courtney L."/>
            <person name="Fronick C."/>
            <person name="Harrison M."/>
            <person name="Strong C."/>
            <person name="Farmer C."/>
            <person name="Delehaunty K."/>
            <person name="Markovic C."/>
            <person name="Hall O."/>
            <person name="Minx P."/>
            <person name="Tomlinson C."/>
            <person name="Mitreva M."/>
            <person name="Nelson J."/>
            <person name="Hou S."/>
            <person name="Wollam A."/>
            <person name="Pepin K.H."/>
            <person name="Johnson M."/>
            <person name="Bhonagiri V."/>
            <person name="Nash W.E."/>
            <person name="Suruliraj S."/>
            <person name="Warren W."/>
            <person name="Chinwalla A."/>
            <person name="Mardis E.R."/>
            <person name="Wilson R.K."/>
        </authorList>
    </citation>
    <scope>NUCLEOTIDE SEQUENCE [LARGE SCALE GENOMIC DNA]</scope>
    <source>
        <strain evidence="13">OS1</strain>
    </source>
</reference>
<comment type="catalytic activity">
    <reaction evidence="1">
        <text>2 6,7-dimethyl-8-(1-D-ribityl)lumazine + H(+) = 5-amino-6-(D-ribitylamino)uracil + riboflavin</text>
        <dbReference type="Rhea" id="RHEA:20772"/>
        <dbReference type="ChEBI" id="CHEBI:15378"/>
        <dbReference type="ChEBI" id="CHEBI:15934"/>
        <dbReference type="ChEBI" id="CHEBI:57986"/>
        <dbReference type="ChEBI" id="CHEBI:58201"/>
        <dbReference type="EC" id="2.5.1.9"/>
    </reaction>
</comment>
<evidence type="ECO:0000256" key="4">
    <source>
        <dbReference type="ARBA" id="ARBA00012827"/>
    </source>
</evidence>
<feature type="domain" description="Lumazine-binding" evidence="11">
    <location>
        <begin position="97"/>
        <end position="193"/>
    </location>
</feature>
<keyword evidence="13" id="KW-1185">Reference proteome</keyword>
<dbReference type="Pfam" id="PF00677">
    <property type="entry name" value="Lum_binding"/>
    <property type="match status" value="2"/>
</dbReference>
<evidence type="ECO:0000256" key="2">
    <source>
        <dbReference type="ARBA" id="ARBA00002803"/>
    </source>
</evidence>
<dbReference type="OrthoDB" id="9788537at2"/>
<dbReference type="NCBIfam" id="TIGR00187">
    <property type="entry name" value="ribE"/>
    <property type="match status" value="1"/>
</dbReference>
<evidence type="ECO:0000256" key="8">
    <source>
        <dbReference type="ARBA" id="ARBA00022737"/>
    </source>
</evidence>
<dbReference type="PIRSF" id="PIRSF000498">
    <property type="entry name" value="Riboflavin_syn_A"/>
    <property type="match status" value="1"/>
</dbReference>
<dbReference type="Proteomes" id="UP000005273">
    <property type="component" value="Unassembled WGS sequence"/>
</dbReference>
<dbReference type="PANTHER" id="PTHR21098:SF12">
    <property type="entry name" value="RIBOFLAVIN SYNTHASE"/>
    <property type="match status" value="1"/>
</dbReference>
<organism evidence="12 13">
    <name type="scientific">Acetomicrobium hydrogeniformans ATCC BAA-1850</name>
    <dbReference type="NCBI Taxonomy" id="592015"/>
    <lineage>
        <taxon>Bacteria</taxon>
        <taxon>Thermotogati</taxon>
        <taxon>Synergistota</taxon>
        <taxon>Synergistia</taxon>
        <taxon>Synergistales</taxon>
        <taxon>Acetomicrobiaceae</taxon>
        <taxon>Acetomicrobium</taxon>
    </lineage>
</organism>
<dbReference type="EC" id="2.5.1.9" evidence="4 9"/>
<evidence type="ECO:0000313" key="12">
    <source>
        <dbReference type="EMBL" id="KRT36155.1"/>
    </source>
</evidence>
<dbReference type="FunFam" id="2.40.30.20:FF:000004">
    <property type="entry name" value="Riboflavin synthase, alpha subunit"/>
    <property type="match status" value="1"/>
</dbReference>
<comment type="pathway">
    <text evidence="3">Cofactor biosynthesis; riboflavin biosynthesis; riboflavin from 2-hydroxy-3-oxobutyl phosphate and 5-amino-6-(D-ribitylamino)uracil: step 2/2.</text>
</comment>
<dbReference type="SUPFAM" id="SSF63380">
    <property type="entry name" value="Riboflavin synthase domain-like"/>
    <property type="match status" value="2"/>
</dbReference>
<keyword evidence="7" id="KW-0808">Transferase</keyword>
<evidence type="ECO:0000256" key="9">
    <source>
        <dbReference type="NCBIfam" id="TIGR00187"/>
    </source>
</evidence>
<dbReference type="NCBIfam" id="NF006767">
    <property type="entry name" value="PRK09289.1"/>
    <property type="match status" value="1"/>
</dbReference>
<dbReference type="InterPro" id="IPR001783">
    <property type="entry name" value="Lumazine-bd"/>
</dbReference>
<keyword evidence="8" id="KW-0677">Repeat</keyword>
<dbReference type="Gene3D" id="2.40.30.20">
    <property type="match status" value="2"/>
</dbReference>
<feature type="repeat" description="Lumazine-binding" evidence="10">
    <location>
        <begin position="1"/>
        <end position="96"/>
    </location>
</feature>